<gene>
    <name evidence="6" type="ORF">HDK90DRAFT_439159</name>
</gene>
<evidence type="ECO:0000313" key="6">
    <source>
        <dbReference type="EMBL" id="KAK8232444.1"/>
    </source>
</evidence>
<keyword evidence="1" id="KW-0479">Metal-binding</keyword>
<sequence>MQRCGHCRLQLYCGRDCQKKHWRKHKLVCKLMGAVKDADADQAHPNTPAHAHRCPICCPALQVRIRNPFIALQYGTWLHNRPKNDTYQLLLEAYRLRTGDKRNHQSRPTTPICCGAGFARFLQRAATRVPELLPSWWSDDHARACVEQTTRFFAQKASRRVPPTAQMVAAHFADASMPLQLRIFSCAVCG</sequence>
<dbReference type="PROSITE" id="PS50865">
    <property type="entry name" value="ZF_MYND_2"/>
    <property type="match status" value="1"/>
</dbReference>
<keyword evidence="3" id="KW-0862">Zinc</keyword>
<dbReference type="Proteomes" id="UP001492380">
    <property type="component" value="Unassembled WGS sequence"/>
</dbReference>
<name>A0ABR1YKX9_9PEZI</name>
<keyword evidence="7" id="KW-1185">Reference proteome</keyword>
<organism evidence="6 7">
    <name type="scientific">Phyllosticta capitalensis</name>
    <dbReference type="NCBI Taxonomy" id="121624"/>
    <lineage>
        <taxon>Eukaryota</taxon>
        <taxon>Fungi</taxon>
        <taxon>Dikarya</taxon>
        <taxon>Ascomycota</taxon>
        <taxon>Pezizomycotina</taxon>
        <taxon>Dothideomycetes</taxon>
        <taxon>Dothideomycetes incertae sedis</taxon>
        <taxon>Botryosphaeriales</taxon>
        <taxon>Phyllostictaceae</taxon>
        <taxon>Phyllosticta</taxon>
    </lineage>
</organism>
<evidence type="ECO:0000256" key="4">
    <source>
        <dbReference type="PROSITE-ProRule" id="PRU00134"/>
    </source>
</evidence>
<reference evidence="6 7" key="1">
    <citation type="submission" date="2024-04" db="EMBL/GenBank/DDBJ databases">
        <title>Phyllosticta paracitricarpa is synonymous to the EU quarantine fungus P. citricarpa based on phylogenomic analyses.</title>
        <authorList>
            <consortium name="Lawrence Berkeley National Laboratory"/>
            <person name="Van Ingen-Buijs V.A."/>
            <person name="Van Westerhoven A.C."/>
            <person name="Haridas S."/>
            <person name="Skiadas P."/>
            <person name="Martin F."/>
            <person name="Groenewald J.Z."/>
            <person name="Crous P.W."/>
            <person name="Seidl M.F."/>
        </authorList>
    </citation>
    <scope>NUCLEOTIDE SEQUENCE [LARGE SCALE GENOMIC DNA]</scope>
    <source>
        <strain evidence="6 7">CBS 123374</strain>
    </source>
</reference>
<comment type="caution">
    <text evidence="6">The sequence shown here is derived from an EMBL/GenBank/DDBJ whole genome shotgun (WGS) entry which is preliminary data.</text>
</comment>
<dbReference type="Gene3D" id="6.10.140.2220">
    <property type="match status" value="1"/>
</dbReference>
<keyword evidence="2 4" id="KW-0863">Zinc-finger</keyword>
<evidence type="ECO:0000259" key="5">
    <source>
        <dbReference type="PROSITE" id="PS50865"/>
    </source>
</evidence>
<dbReference type="InterPro" id="IPR002893">
    <property type="entry name" value="Znf_MYND"/>
</dbReference>
<protein>
    <recommendedName>
        <fullName evidence="5">MYND-type domain-containing protein</fullName>
    </recommendedName>
</protein>
<evidence type="ECO:0000256" key="2">
    <source>
        <dbReference type="ARBA" id="ARBA00022771"/>
    </source>
</evidence>
<feature type="non-terminal residue" evidence="6">
    <location>
        <position position="190"/>
    </location>
</feature>
<accession>A0ABR1YKX9</accession>
<evidence type="ECO:0000256" key="3">
    <source>
        <dbReference type="ARBA" id="ARBA00022833"/>
    </source>
</evidence>
<dbReference type="SUPFAM" id="SSF144232">
    <property type="entry name" value="HIT/MYND zinc finger-like"/>
    <property type="match status" value="1"/>
</dbReference>
<feature type="domain" description="MYND-type" evidence="5">
    <location>
        <begin position="1"/>
        <end position="29"/>
    </location>
</feature>
<evidence type="ECO:0000256" key="1">
    <source>
        <dbReference type="ARBA" id="ARBA00022723"/>
    </source>
</evidence>
<dbReference type="Pfam" id="PF01753">
    <property type="entry name" value="zf-MYND"/>
    <property type="match status" value="1"/>
</dbReference>
<proteinExistence type="predicted"/>
<dbReference type="EMBL" id="JBBWRZ010000007">
    <property type="protein sequence ID" value="KAK8232444.1"/>
    <property type="molecule type" value="Genomic_DNA"/>
</dbReference>
<evidence type="ECO:0000313" key="7">
    <source>
        <dbReference type="Proteomes" id="UP001492380"/>
    </source>
</evidence>